<feature type="compositionally biased region" description="Basic and acidic residues" evidence="1">
    <location>
        <begin position="68"/>
        <end position="88"/>
    </location>
</feature>
<comment type="caution">
    <text evidence="2">The sequence shown here is derived from an EMBL/GenBank/DDBJ whole genome shotgun (WGS) entry which is preliminary data.</text>
</comment>
<sequence>MRVAPTPGRAPIRPVPPPPPLPPASPIKESTSLASANRRRKRGPGVNGTDRGASMPPCLKSSGAIGAARRESEGDSRASSDARDDASRRVSFAPPPDEVRCRIRLAELRSKGFRPDYTLGDLCKRRQHMVVERTREDAFQSVTLMRLKVSPASIQP</sequence>
<feature type="compositionally biased region" description="Pro residues" evidence="1">
    <location>
        <begin position="13"/>
        <end position="25"/>
    </location>
</feature>
<accession>K0S4S6</accession>
<reference evidence="2 3" key="1">
    <citation type="journal article" date="2012" name="Genome Biol.">
        <title>Genome and low-iron response of an oceanic diatom adapted to chronic iron limitation.</title>
        <authorList>
            <person name="Lommer M."/>
            <person name="Specht M."/>
            <person name="Roy A.S."/>
            <person name="Kraemer L."/>
            <person name="Andreson R."/>
            <person name="Gutowska M.A."/>
            <person name="Wolf J."/>
            <person name="Bergner S.V."/>
            <person name="Schilhabel M.B."/>
            <person name="Klostermeier U.C."/>
            <person name="Beiko R.G."/>
            <person name="Rosenstiel P."/>
            <person name="Hippler M."/>
            <person name="Laroche J."/>
        </authorList>
    </citation>
    <scope>NUCLEOTIDE SEQUENCE [LARGE SCALE GENOMIC DNA]</scope>
    <source>
        <strain evidence="2 3">CCMP1005</strain>
    </source>
</reference>
<protein>
    <submittedName>
        <fullName evidence="2">Uncharacterized protein</fullName>
    </submittedName>
</protein>
<feature type="compositionally biased region" description="Low complexity" evidence="1">
    <location>
        <begin position="1"/>
        <end position="12"/>
    </location>
</feature>
<evidence type="ECO:0000256" key="1">
    <source>
        <dbReference type="SAM" id="MobiDB-lite"/>
    </source>
</evidence>
<evidence type="ECO:0000313" key="2">
    <source>
        <dbReference type="EMBL" id="EJK60240.1"/>
    </source>
</evidence>
<keyword evidence="3" id="KW-1185">Reference proteome</keyword>
<dbReference type="Proteomes" id="UP000266841">
    <property type="component" value="Unassembled WGS sequence"/>
</dbReference>
<name>K0S4S6_THAOC</name>
<dbReference type="AlphaFoldDB" id="K0S4S6"/>
<evidence type="ECO:0000313" key="3">
    <source>
        <dbReference type="Proteomes" id="UP000266841"/>
    </source>
</evidence>
<proteinExistence type="predicted"/>
<feature type="region of interest" description="Disordered" evidence="1">
    <location>
        <begin position="1"/>
        <end position="96"/>
    </location>
</feature>
<organism evidence="2 3">
    <name type="scientific">Thalassiosira oceanica</name>
    <name type="common">Marine diatom</name>
    <dbReference type="NCBI Taxonomy" id="159749"/>
    <lineage>
        <taxon>Eukaryota</taxon>
        <taxon>Sar</taxon>
        <taxon>Stramenopiles</taxon>
        <taxon>Ochrophyta</taxon>
        <taxon>Bacillariophyta</taxon>
        <taxon>Coscinodiscophyceae</taxon>
        <taxon>Thalassiosirophycidae</taxon>
        <taxon>Thalassiosirales</taxon>
        <taxon>Thalassiosiraceae</taxon>
        <taxon>Thalassiosira</taxon>
    </lineage>
</organism>
<dbReference type="EMBL" id="AGNL01021350">
    <property type="protein sequence ID" value="EJK60240.1"/>
    <property type="molecule type" value="Genomic_DNA"/>
</dbReference>
<gene>
    <name evidence="2" type="ORF">THAOC_19444</name>
</gene>